<comment type="caution">
    <text evidence="1">The sequence shown here is derived from an EMBL/GenBank/DDBJ whole genome shotgun (WGS) entry which is preliminary data.</text>
</comment>
<dbReference type="OrthoDB" id="597445at2"/>
<dbReference type="AlphaFoldDB" id="A0A0P6XJ96"/>
<dbReference type="Proteomes" id="UP000050430">
    <property type="component" value="Unassembled WGS sequence"/>
</dbReference>
<evidence type="ECO:0000313" key="2">
    <source>
        <dbReference type="Proteomes" id="UP000050430"/>
    </source>
</evidence>
<dbReference type="RefSeq" id="WP_062423406.1">
    <property type="nucleotide sequence ID" value="NZ_BBYA01000015.1"/>
</dbReference>
<dbReference type="EMBL" id="LGCK01000011">
    <property type="protein sequence ID" value="KPL71288.1"/>
    <property type="molecule type" value="Genomic_DNA"/>
</dbReference>
<protein>
    <submittedName>
        <fullName evidence="1">Uncharacterized protein</fullName>
    </submittedName>
</protein>
<accession>A0A0P6XJ96</accession>
<organism evidence="1 2">
    <name type="scientific">Leptolinea tardivitalis</name>
    <dbReference type="NCBI Taxonomy" id="229920"/>
    <lineage>
        <taxon>Bacteria</taxon>
        <taxon>Bacillati</taxon>
        <taxon>Chloroflexota</taxon>
        <taxon>Anaerolineae</taxon>
        <taxon>Anaerolineales</taxon>
        <taxon>Anaerolineaceae</taxon>
        <taxon>Leptolinea</taxon>
    </lineage>
</organism>
<keyword evidence="2" id="KW-1185">Reference proteome</keyword>
<sequence length="128" mass="14808">MIIINFSHPLSENQIHQIETLTPHKVEQVINLPVQFDNDLPYAPQVKQLADRIPLDSETLQTARILINPPALNFITAMLLAELHGRMGFFPPILRLRPEPDSMPPTFEVFEIINLQHIREEARKTREK</sequence>
<proteinExistence type="predicted"/>
<dbReference type="STRING" id="229920.ADM99_11300"/>
<reference evidence="1 2" key="1">
    <citation type="submission" date="2015-07" db="EMBL/GenBank/DDBJ databases">
        <title>Genome sequence of Leptolinea tardivitalis DSM 16556.</title>
        <authorList>
            <person name="Hemp J."/>
            <person name="Ward L.M."/>
            <person name="Pace L.A."/>
            <person name="Fischer W.W."/>
        </authorList>
    </citation>
    <scope>NUCLEOTIDE SEQUENCE [LARGE SCALE GENOMIC DNA]</scope>
    <source>
        <strain evidence="1 2">YMTK-2</strain>
    </source>
</reference>
<name>A0A0P6XJ96_9CHLR</name>
<dbReference type="CDD" id="cd09766">
    <property type="entry name" value="Csx15_I-U"/>
    <property type="match status" value="1"/>
</dbReference>
<dbReference type="NCBIfam" id="NF040560">
    <property type="entry name" value="CAS_Csx15"/>
    <property type="match status" value="1"/>
</dbReference>
<evidence type="ECO:0000313" key="1">
    <source>
        <dbReference type="EMBL" id="KPL71288.1"/>
    </source>
</evidence>
<gene>
    <name evidence="1" type="ORF">ADM99_11300</name>
</gene>